<dbReference type="AlphaFoldDB" id="A0AAU7KIJ9"/>
<organism evidence="3">
    <name type="scientific">Halomonas sp. RT37</name>
    <dbReference type="NCBI Taxonomy" id="2950872"/>
    <lineage>
        <taxon>Bacteria</taxon>
        <taxon>Pseudomonadati</taxon>
        <taxon>Pseudomonadota</taxon>
        <taxon>Gammaproteobacteria</taxon>
        <taxon>Oceanospirillales</taxon>
        <taxon>Halomonadaceae</taxon>
        <taxon>Halomonas</taxon>
    </lineage>
</organism>
<feature type="region of interest" description="Disordered" evidence="1">
    <location>
        <begin position="120"/>
        <end position="172"/>
    </location>
</feature>
<protein>
    <submittedName>
        <fullName evidence="3">Uncharacterized protein</fullName>
    </submittedName>
</protein>
<keyword evidence="2" id="KW-0472">Membrane</keyword>
<feature type="compositionally biased region" description="Basic and acidic residues" evidence="1">
    <location>
        <begin position="129"/>
        <end position="146"/>
    </location>
</feature>
<dbReference type="EMBL" id="CP098827">
    <property type="protein sequence ID" value="XBO71234.1"/>
    <property type="molecule type" value="Genomic_DNA"/>
</dbReference>
<name>A0AAU7KIJ9_9GAMM</name>
<keyword evidence="2" id="KW-1133">Transmembrane helix</keyword>
<reference evidence="3" key="1">
    <citation type="submission" date="2022-06" db="EMBL/GenBank/DDBJ databases">
        <title>A novel DMS-producing enzyme.</title>
        <authorList>
            <person name="Zhang Y."/>
        </authorList>
    </citation>
    <scope>NUCLEOTIDE SEQUENCE</scope>
    <source>
        <strain evidence="3">RT37</strain>
    </source>
</reference>
<feature type="compositionally biased region" description="Polar residues" evidence="1">
    <location>
        <begin position="163"/>
        <end position="172"/>
    </location>
</feature>
<gene>
    <name evidence="3" type="ORF">NFG58_00500</name>
</gene>
<evidence type="ECO:0000256" key="2">
    <source>
        <dbReference type="SAM" id="Phobius"/>
    </source>
</evidence>
<evidence type="ECO:0000313" key="3">
    <source>
        <dbReference type="EMBL" id="XBO71234.1"/>
    </source>
</evidence>
<sequence length="172" mass="19297">MRQFFFPRAPLARRTLLSCHFIAQLGVLTAGLWWLIPRTPWVAMTTWSESWPPLALGAGLTLLTMVALRLLAELWLLPHHLGSQRPGFAPGAVVTRSYDRRPAVHDDDKAWTSQARPLEDDDAVVGDARVTRKAEPLSKRGHREPGLDLNRSSTGEPEPQRVQKPSRQEPSL</sequence>
<feature type="transmembrane region" description="Helical" evidence="2">
    <location>
        <begin position="56"/>
        <end position="77"/>
    </location>
</feature>
<accession>A0AAU7KIJ9</accession>
<evidence type="ECO:0000256" key="1">
    <source>
        <dbReference type="SAM" id="MobiDB-lite"/>
    </source>
</evidence>
<dbReference type="RefSeq" id="WP_348827390.1">
    <property type="nucleotide sequence ID" value="NZ_CP098827.1"/>
</dbReference>
<proteinExistence type="predicted"/>
<feature type="transmembrane region" description="Helical" evidence="2">
    <location>
        <begin position="16"/>
        <end position="36"/>
    </location>
</feature>
<keyword evidence="2" id="KW-0812">Transmembrane</keyword>